<keyword evidence="3" id="KW-1185">Reference proteome</keyword>
<dbReference type="Proteomes" id="UP000294155">
    <property type="component" value="Unassembled WGS sequence"/>
</dbReference>
<accession>A0A4Q5L7B7</accession>
<proteinExistence type="predicted"/>
<feature type="domain" description="DUF4261" evidence="1">
    <location>
        <begin position="203"/>
        <end position="279"/>
    </location>
</feature>
<evidence type="ECO:0000259" key="1">
    <source>
        <dbReference type="Pfam" id="PF14080"/>
    </source>
</evidence>
<comment type="caution">
    <text evidence="2">The sequence shown here is derived from an EMBL/GenBank/DDBJ whole genome shotgun (WGS) entry which is preliminary data.</text>
</comment>
<dbReference type="EMBL" id="SEWE01000054">
    <property type="protein sequence ID" value="RYU76706.1"/>
    <property type="molecule type" value="Genomic_DNA"/>
</dbReference>
<dbReference type="Pfam" id="PF14080">
    <property type="entry name" value="DUF4261"/>
    <property type="match status" value="1"/>
</dbReference>
<reference evidence="2 3" key="1">
    <citation type="submission" date="2019-02" db="EMBL/GenBank/DDBJ databases">
        <title>Bacterial novel species isolated from soil.</title>
        <authorList>
            <person name="Jung H.-Y."/>
        </authorList>
    </citation>
    <scope>NUCLEOTIDE SEQUENCE [LARGE SCALE GENOMIC DNA]</scope>
    <source>
        <strain evidence="2 3">1-3-3-3</strain>
    </source>
</reference>
<sequence length="281" mass="32010">MGIFDFLKKKNQVPPPEEEWGNYPQMLTAKLLFENAPVFDRQSILEELKKVFTEVDNPSPQLFFFPEIRVELADKVIPAQCTIFFPDAGKVEAVVSPESFQQNWHWSEATKAAVACRYEVLLSDFMTRQLDYKSRLMLFMNFLTAVTKAMNPQVVYALGAQKLIAPADLVDSWENSEKRALHGLVNVRLFNVSNGVEGETILDTVGLYLLGLPDFQIRFTHLDESEVGQLLWNYAYYTYEQGDVITDGSTIQGLTPGSKWKCERQESLVAPERMVINIQPV</sequence>
<evidence type="ECO:0000313" key="2">
    <source>
        <dbReference type="EMBL" id="RYU76706.1"/>
    </source>
</evidence>
<dbReference type="RefSeq" id="WP_129922761.1">
    <property type="nucleotide sequence ID" value="NZ_SEWE01000054.1"/>
</dbReference>
<dbReference type="OrthoDB" id="277550at2"/>
<organism evidence="2 3">
    <name type="scientific">Hymenobacter persicinus</name>
    <dbReference type="NCBI Taxonomy" id="2025506"/>
    <lineage>
        <taxon>Bacteria</taxon>
        <taxon>Pseudomonadati</taxon>
        <taxon>Bacteroidota</taxon>
        <taxon>Cytophagia</taxon>
        <taxon>Cytophagales</taxon>
        <taxon>Hymenobacteraceae</taxon>
        <taxon>Hymenobacter</taxon>
    </lineage>
</organism>
<dbReference type="InterPro" id="IPR025357">
    <property type="entry name" value="DUF4261"/>
</dbReference>
<dbReference type="AlphaFoldDB" id="A0A4Q5L7B7"/>
<gene>
    <name evidence="2" type="ORF">EWM57_18365</name>
</gene>
<evidence type="ECO:0000313" key="3">
    <source>
        <dbReference type="Proteomes" id="UP000294155"/>
    </source>
</evidence>
<protein>
    <submittedName>
        <fullName evidence="2">DUF4261 domain-containing protein</fullName>
    </submittedName>
</protein>
<name>A0A4Q5L7B7_9BACT</name>